<protein>
    <recommendedName>
        <fullName evidence="3">Reverse transcriptase</fullName>
    </recommendedName>
</protein>
<evidence type="ECO:0000313" key="1">
    <source>
        <dbReference type="EMBL" id="KAH9292262.1"/>
    </source>
</evidence>
<reference evidence="1 2" key="1">
    <citation type="journal article" date="2021" name="Nat. Plants">
        <title>The Taxus genome provides insights into paclitaxel biosynthesis.</title>
        <authorList>
            <person name="Xiong X."/>
            <person name="Gou J."/>
            <person name="Liao Q."/>
            <person name="Li Y."/>
            <person name="Zhou Q."/>
            <person name="Bi G."/>
            <person name="Li C."/>
            <person name="Du R."/>
            <person name="Wang X."/>
            <person name="Sun T."/>
            <person name="Guo L."/>
            <person name="Liang H."/>
            <person name="Lu P."/>
            <person name="Wu Y."/>
            <person name="Zhang Z."/>
            <person name="Ro D.K."/>
            <person name="Shang Y."/>
            <person name="Huang S."/>
            <person name="Yan J."/>
        </authorList>
    </citation>
    <scope>NUCLEOTIDE SEQUENCE [LARGE SCALE GENOMIC DNA]</scope>
    <source>
        <strain evidence="1">Ta-2019</strain>
    </source>
</reference>
<dbReference type="AlphaFoldDB" id="A0AA38C2P3"/>
<keyword evidence="2" id="KW-1185">Reference proteome</keyword>
<sequence length="171" mass="19317">ISQTDLGIHLSQQKYTHDLLRRFDMADCKPSPSPFQSGVTLTSTCTTPLCDPTLYRQLVGSLMYLTHTHPDISFVVGLVSRFAHSPHSSHWQAAKRILRYLHGTSHFGLHYTRGSTQLVGYTDSDWVGSIDDRRSTSGYLFVLVLLQLLGHAKSNRLLHFHLQRQSTGQQL</sequence>
<evidence type="ECO:0008006" key="3">
    <source>
        <dbReference type="Google" id="ProtNLM"/>
    </source>
</evidence>
<comment type="caution">
    <text evidence="1">The sequence shown here is derived from an EMBL/GenBank/DDBJ whole genome shotgun (WGS) entry which is preliminary data.</text>
</comment>
<feature type="non-terminal residue" evidence="1">
    <location>
        <position position="171"/>
    </location>
</feature>
<dbReference type="Proteomes" id="UP000824469">
    <property type="component" value="Unassembled WGS sequence"/>
</dbReference>
<name>A0AA38C2P3_TAXCH</name>
<dbReference type="PANTHER" id="PTHR11439">
    <property type="entry name" value="GAG-POL-RELATED RETROTRANSPOSON"/>
    <property type="match status" value="1"/>
</dbReference>
<gene>
    <name evidence="1" type="ORF">KI387_042552</name>
</gene>
<dbReference type="PANTHER" id="PTHR11439:SF483">
    <property type="entry name" value="PEPTIDE SYNTHASE GLIP-LIKE, PUTATIVE (AFU_ORTHOLOGUE AFUA_3G12920)-RELATED"/>
    <property type="match status" value="1"/>
</dbReference>
<evidence type="ECO:0000313" key="2">
    <source>
        <dbReference type="Proteomes" id="UP000824469"/>
    </source>
</evidence>
<dbReference type="InterPro" id="IPR043502">
    <property type="entry name" value="DNA/RNA_pol_sf"/>
</dbReference>
<dbReference type="EMBL" id="JAHRHJ020003202">
    <property type="protein sequence ID" value="KAH9292262.1"/>
    <property type="molecule type" value="Genomic_DNA"/>
</dbReference>
<organism evidence="1 2">
    <name type="scientific">Taxus chinensis</name>
    <name type="common">Chinese yew</name>
    <name type="synonym">Taxus wallichiana var. chinensis</name>
    <dbReference type="NCBI Taxonomy" id="29808"/>
    <lineage>
        <taxon>Eukaryota</taxon>
        <taxon>Viridiplantae</taxon>
        <taxon>Streptophyta</taxon>
        <taxon>Embryophyta</taxon>
        <taxon>Tracheophyta</taxon>
        <taxon>Spermatophyta</taxon>
        <taxon>Pinopsida</taxon>
        <taxon>Pinidae</taxon>
        <taxon>Conifers II</taxon>
        <taxon>Cupressales</taxon>
        <taxon>Taxaceae</taxon>
        <taxon>Taxus</taxon>
    </lineage>
</organism>
<proteinExistence type="predicted"/>
<feature type="non-terminal residue" evidence="1">
    <location>
        <position position="1"/>
    </location>
</feature>
<dbReference type="OMA" id="MYLTHTH"/>
<dbReference type="SUPFAM" id="SSF56672">
    <property type="entry name" value="DNA/RNA polymerases"/>
    <property type="match status" value="1"/>
</dbReference>
<accession>A0AA38C2P3</accession>